<dbReference type="GO" id="GO:0016559">
    <property type="term" value="P:peroxisome fission"/>
    <property type="evidence" value="ECO:0007669"/>
    <property type="project" value="TreeGrafter"/>
</dbReference>
<dbReference type="OrthoDB" id="5061070at2759"/>
<dbReference type="GO" id="GO:0008017">
    <property type="term" value="F:microtubule binding"/>
    <property type="evidence" value="ECO:0007669"/>
    <property type="project" value="TreeGrafter"/>
</dbReference>
<organism evidence="2 3">
    <name type="scientific">Adineta steineri</name>
    <dbReference type="NCBI Taxonomy" id="433720"/>
    <lineage>
        <taxon>Eukaryota</taxon>
        <taxon>Metazoa</taxon>
        <taxon>Spiralia</taxon>
        <taxon>Gnathifera</taxon>
        <taxon>Rotifera</taxon>
        <taxon>Eurotatoria</taxon>
        <taxon>Bdelloidea</taxon>
        <taxon>Adinetida</taxon>
        <taxon>Adinetidae</taxon>
        <taxon>Adineta</taxon>
    </lineage>
</organism>
<dbReference type="SMART" id="SM00302">
    <property type="entry name" value="GED"/>
    <property type="match status" value="1"/>
</dbReference>
<feature type="domain" description="GED" evidence="1">
    <location>
        <begin position="84"/>
        <end position="177"/>
    </location>
</feature>
<dbReference type="Pfam" id="PF02212">
    <property type="entry name" value="GED"/>
    <property type="match status" value="1"/>
</dbReference>
<gene>
    <name evidence="2" type="ORF">VCS650_LOCUS1450</name>
</gene>
<dbReference type="InterPro" id="IPR020850">
    <property type="entry name" value="GED_dom"/>
</dbReference>
<dbReference type="AlphaFoldDB" id="A0A813PS58"/>
<dbReference type="Proteomes" id="UP000663891">
    <property type="component" value="Unassembled WGS sequence"/>
</dbReference>
<dbReference type="GO" id="GO:0000266">
    <property type="term" value="P:mitochondrial fission"/>
    <property type="evidence" value="ECO:0007669"/>
    <property type="project" value="TreeGrafter"/>
</dbReference>
<dbReference type="InterPro" id="IPR022812">
    <property type="entry name" value="Dynamin"/>
</dbReference>
<proteinExistence type="predicted"/>
<accession>A0A813PS58</accession>
<dbReference type="GO" id="GO:0005874">
    <property type="term" value="C:microtubule"/>
    <property type="evidence" value="ECO:0007669"/>
    <property type="project" value="TreeGrafter"/>
</dbReference>
<dbReference type="PANTHER" id="PTHR11566">
    <property type="entry name" value="DYNAMIN"/>
    <property type="match status" value="1"/>
</dbReference>
<dbReference type="Gene3D" id="1.20.120.1240">
    <property type="entry name" value="Dynamin, middle domain"/>
    <property type="match status" value="1"/>
</dbReference>
<evidence type="ECO:0000313" key="3">
    <source>
        <dbReference type="Proteomes" id="UP000663891"/>
    </source>
</evidence>
<dbReference type="GO" id="GO:0005739">
    <property type="term" value="C:mitochondrion"/>
    <property type="evidence" value="ECO:0007669"/>
    <property type="project" value="TreeGrafter"/>
</dbReference>
<dbReference type="PROSITE" id="PS51388">
    <property type="entry name" value="GED"/>
    <property type="match status" value="1"/>
</dbReference>
<name>A0A813PS58_9BILA</name>
<sequence>MHLEEKKIEFNNDESTLGKITSYSRSLIQQHLTDGSETEPITNGEQSSPYMSNAAVISSASMAPIGDGTTVNARKLSPREQRDCEVIEKLIRSYFLIVRKNIQDTVPKAIMHFLVNYVKDQLQSELVASLYKTSTHEHDELLDESGHIAQRRKDAQEMLEKIKLLTDTRTYDESILLDVEQLQGKVNELLHENKLLQTQYDERKIHIQYLESKLHQSDSNLTIILDENTSLKQRLRSYEQTEQVIREMIIKHTTNPQYDNLFKTINKTLSIYEQRLNYINKRFLVLQTLFNRQLLCLSTKQNITIAIQTEDEQYIDLT</sequence>
<dbReference type="PANTHER" id="PTHR11566:SF21">
    <property type="entry name" value="DYNAMIN RELATED PROTEIN 1, ISOFORM A"/>
    <property type="match status" value="1"/>
</dbReference>
<dbReference type="GO" id="GO:0048312">
    <property type="term" value="P:intracellular distribution of mitochondria"/>
    <property type="evidence" value="ECO:0007669"/>
    <property type="project" value="TreeGrafter"/>
</dbReference>
<dbReference type="GO" id="GO:0003924">
    <property type="term" value="F:GTPase activity"/>
    <property type="evidence" value="ECO:0007669"/>
    <property type="project" value="InterPro"/>
</dbReference>
<dbReference type="GO" id="GO:0005525">
    <property type="term" value="F:GTP binding"/>
    <property type="evidence" value="ECO:0007669"/>
    <property type="project" value="InterPro"/>
</dbReference>
<protein>
    <recommendedName>
        <fullName evidence="1">GED domain-containing protein</fullName>
    </recommendedName>
</protein>
<reference evidence="2" key="1">
    <citation type="submission" date="2021-02" db="EMBL/GenBank/DDBJ databases">
        <authorList>
            <person name="Nowell W R."/>
        </authorList>
    </citation>
    <scope>NUCLEOTIDE SEQUENCE</scope>
</reference>
<dbReference type="EMBL" id="CAJNON010000007">
    <property type="protein sequence ID" value="CAF0754612.1"/>
    <property type="molecule type" value="Genomic_DNA"/>
</dbReference>
<dbReference type="InterPro" id="IPR003130">
    <property type="entry name" value="GED"/>
</dbReference>
<comment type="caution">
    <text evidence="2">The sequence shown here is derived from an EMBL/GenBank/DDBJ whole genome shotgun (WGS) entry which is preliminary data.</text>
</comment>
<evidence type="ECO:0000313" key="2">
    <source>
        <dbReference type="EMBL" id="CAF0754612.1"/>
    </source>
</evidence>
<evidence type="ECO:0000259" key="1">
    <source>
        <dbReference type="PROSITE" id="PS51388"/>
    </source>
</evidence>
<dbReference type="GO" id="GO:0016020">
    <property type="term" value="C:membrane"/>
    <property type="evidence" value="ECO:0007669"/>
    <property type="project" value="TreeGrafter"/>
</dbReference>
<dbReference type="GO" id="GO:0006897">
    <property type="term" value="P:endocytosis"/>
    <property type="evidence" value="ECO:0007669"/>
    <property type="project" value="TreeGrafter"/>
</dbReference>